<dbReference type="Gene3D" id="2.170.130.10">
    <property type="entry name" value="TonB-dependent receptor, plug domain"/>
    <property type="match status" value="1"/>
</dbReference>
<evidence type="ECO:0000256" key="2">
    <source>
        <dbReference type="ARBA" id="ARBA00022448"/>
    </source>
</evidence>
<dbReference type="InterPro" id="IPR039426">
    <property type="entry name" value="TonB-dep_rcpt-like"/>
</dbReference>
<evidence type="ECO:0000256" key="1">
    <source>
        <dbReference type="ARBA" id="ARBA00004571"/>
    </source>
</evidence>
<keyword evidence="9 10" id="KW-0998">Cell outer membrane</keyword>
<dbReference type="InterPro" id="IPR012910">
    <property type="entry name" value="Plug_dom"/>
</dbReference>
<keyword evidence="3 10" id="KW-1134">Transmembrane beta strand</keyword>
<dbReference type="SUPFAM" id="SSF56935">
    <property type="entry name" value="Porins"/>
    <property type="match status" value="1"/>
</dbReference>
<evidence type="ECO:0000313" key="14">
    <source>
        <dbReference type="Proteomes" id="UP000018842"/>
    </source>
</evidence>
<keyword evidence="4" id="KW-0406">Ion transport</keyword>
<reference evidence="14" key="1">
    <citation type="journal article" date="2014" name="Genome">
        <title>Draft Genome Sequences of Three Strains of Bacteroides pyogenes Isolated from a Cat and Swine.</title>
        <authorList>
            <person name="Sakamoto M."/>
            <person name="Oshima K."/>
            <person name="Suda W."/>
            <person name="Kitamura K."/>
            <person name="Iida T."/>
            <person name="Hattori M."/>
            <person name="Ohkuma M."/>
        </authorList>
    </citation>
    <scope>NUCLEOTIDE SEQUENCE [LARGE SCALE GENOMIC DNA]</scope>
    <source>
        <strain evidence="14">JCM 6294</strain>
    </source>
</reference>
<dbReference type="InterPro" id="IPR023997">
    <property type="entry name" value="TonB-dep_OMP_SusC/RagA_CS"/>
</dbReference>
<dbReference type="GO" id="GO:0006826">
    <property type="term" value="P:iron ion transport"/>
    <property type="evidence" value="ECO:0007669"/>
    <property type="project" value="UniProtKB-KW"/>
</dbReference>
<dbReference type="Pfam" id="PF13715">
    <property type="entry name" value="CarbopepD_reg_2"/>
    <property type="match status" value="1"/>
</dbReference>
<protein>
    <submittedName>
        <fullName evidence="13">TonB-dependent receptor</fullName>
    </submittedName>
</protein>
<proteinExistence type="inferred from homology"/>
<comment type="caution">
    <text evidence="13">The sequence shown here is derived from an EMBL/GenBank/DDBJ whole genome shotgun (WGS) entry which is preliminary data.</text>
</comment>
<dbReference type="InterPro" id="IPR008969">
    <property type="entry name" value="CarboxyPept-like_regulatory"/>
</dbReference>
<accession>W4PGI9</accession>
<dbReference type="InterPro" id="IPR000531">
    <property type="entry name" value="Beta-barrel_TonB"/>
</dbReference>
<feature type="domain" description="Secretin/TonB short N-terminal" evidence="12">
    <location>
        <begin position="14"/>
        <end position="65"/>
    </location>
</feature>
<dbReference type="Gene3D" id="2.40.170.20">
    <property type="entry name" value="TonB-dependent receptor, beta-barrel domain"/>
    <property type="match status" value="1"/>
</dbReference>
<evidence type="ECO:0000256" key="6">
    <source>
        <dbReference type="ARBA" id="ARBA00023004"/>
    </source>
</evidence>
<dbReference type="Proteomes" id="UP000018842">
    <property type="component" value="Unassembled WGS sequence"/>
</dbReference>
<keyword evidence="6" id="KW-0408">Iron</keyword>
<evidence type="ECO:0000256" key="11">
    <source>
        <dbReference type="RuleBase" id="RU003357"/>
    </source>
</evidence>
<dbReference type="STRING" id="1121100.GCA_000428105_01460"/>
<evidence type="ECO:0000256" key="3">
    <source>
        <dbReference type="ARBA" id="ARBA00022452"/>
    </source>
</evidence>
<dbReference type="eggNOG" id="COG4771">
    <property type="taxonomic scope" value="Bacteria"/>
</dbReference>
<evidence type="ECO:0000259" key="12">
    <source>
        <dbReference type="SMART" id="SM00965"/>
    </source>
</evidence>
<sequence length="1064" mass="117596">MQEALQQIEKQSTYLVAFNESKLEKTKRVDLDINGESLDKALSAILSGTGFSYKIKDNYIMIVPQAKPVGEKKTVTGVVKDEKGEELIGVNVSVKGSSTGTITDIEGRFSLQAAKGEVIEFSYVGYVSKQITLGDVTTLSVVLQEDSKTLDEVVVTALGIKRSEKALSYNVQKVGNEALTTVKDANFMNSLSGKVAGVNIQRSAAGMGGATKVVMRGSKSIAGNNNVLYVVDGMPIGNQTTASDGGTFAAAGNGGGEGIADFNSEDIESVSVLTGPSAAALYGAAAANGVVLINTKKGKEGKLQLNVSTSLELMEPFIKPRFQNTYGHLKGEEVSWGEKLPTPTSFDPMDFFKTGTNFTTAVNASMGTEKNQTFLSFASTDARGILPTNGYYRYNFSARNTANFLNNKMHADFSANYVIQGHQNMFSQGGYGNPLLPLYLFPRGDNFEDIKVFEHYNPLRNISEQYWPYGGKIGNLVSENPYWIINRELYSADKNRYMLFGSLQYDITSWMNVAGRVRVDNTYTTAEKKMYASTTETLSPGTKGSYARSHEEFKQTYADVMLNFNKGFGSYMLDGVKTEQFHLTANLGTSYEDYKTEGISIGGRLNLIPNLFSAPNFVQNQQGSGQTLRHTRNIAVFGSAELAFRNYLYLTVTGRNDWPSQLVNSQQESVFYPSVGLSGVISQMTTLPKFIDYLKVRGSYTEVGSPISFTGITPGTITYEIKGGSLVPISDLPYPNFKAEKTRSWEFGLNAKFWRNRINFDLTLYHSNTYNQTFRAPLPESSGYTHFYLQAGNVRNRGIEMALGYTDSYLGNSKNKIDFSSYVTFTRNKNKILNLKDEYENPITGELIALNKISSDIRKNGSMGDITAKGVLARGEDGKLRPNKDGSRYEVDNSQLILLGNSDPDFSIGWRNDFRWRNLSLGFLVNGRFGGIVQSNTQSFLNTYGVSEESAKARDRGGVMVDGVMYDARKYYESIDGLMTYYTYDATNIRLQEASLGYTIDGKHLGNVVKNVTVSLIGRNLIMFYNKAPYDPEMSANTKSFKYTSEFFMMPSLRSVGFSVKIQL</sequence>
<dbReference type="InterPro" id="IPR036942">
    <property type="entry name" value="Beta-barrel_TonB_sf"/>
</dbReference>
<dbReference type="Gene3D" id="2.60.40.1120">
    <property type="entry name" value="Carboxypeptidase-like, regulatory domain"/>
    <property type="match status" value="1"/>
</dbReference>
<keyword evidence="7 11" id="KW-0798">TonB box</keyword>
<dbReference type="PROSITE" id="PS52016">
    <property type="entry name" value="TONB_DEPENDENT_REC_3"/>
    <property type="match status" value="1"/>
</dbReference>
<gene>
    <name evidence="13" type="ORF">JCM6294_1425</name>
</gene>
<comment type="subcellular location">
    <subcellularLocation>
        <location evidence="1 10">Cell outer membrane</location>
        <topology evidence="1 10">Multi-pass membrane protein</topology>
    </subcellularLocation>
</comment>
<evidence type="ECO:0000256" key="7">
    <source>
        <dbReference type="ARBA" id="ARBA00023077"/>
    </source>
</evidence>
<dbReference type="AlphaFoldDB" id="W4PGI9"/>
<keyword evidence="13" id="KW-0675">Receptor</keyword>
<dbReference type="EMBL" id="BAIR01000009">
    <property type="protein sequence ID" value="GAE18518.1"/>
    <property type="molecule type" value="Genomic_DNA"/>
</dbReference>
<dbReference type="FunFam" id="2.60.40.1120:FF:000003">
    <property type="entry name" value="Outer membrane protein Omp121"/>
    <property type="match status" value="1"/>
</dbReference>
<keyword evidence="2 10" id="KW-0813">Transport</keyword>
<evidence type="ECO:0000256" key="10">
    <source>
        <dbReference type="PROSITE-ProRule" id="PRU01360"/>
    </source>
</evidence>
<dbReference type="NCBIfam" id="TIGR04057">
    <property type="entry name" value="SusC_RagA_signa"/>
    <property type="match status" value="1"/>
</dbReference>
<dbReference type="SUPFAM" id="SSF49464">
    <property type="entry name" value="Carboxypeptidase regulatory domain-like"/>
    <property type="match status" value="1"/>
</dbReference>
<name>W4PGI9_9BACE</name>
<evidence type="ECO:0000256" key="4">
    <source>
        <dbReference type="ARBA" id="ARBA00022496"/>
    </source>
</evidence>
<dbReference type="Pfam" id="PF07715">
    <property type="entry name" value="Plug"/>
    <property type="match status" value="1"/>
</dbReference>
<dbReference type="GO" id="GO:0009279">
    <property type="term" value="C:cell outer membrane"/>
    <property type="evidence" value="ECO:0007669"/>
    <property type="project" value="UniProtKB-SubCell"/>
</dbReference>
<keyword evidence="8 10" id="KW-0472">Membrane</keyword>
<organism evidence="13 14">
    <name type="scientific">Bacteroides pyogenes DSM 20611 = JCM 6294</name>
    <dbReference type="NCBI Taxonomy" id="1121100"/>
    <lineage>
        <taxon>Bacteria</taxon>
        <taxon>Pseudomonadati</taxon>
        <taxon>Bacteroidota</taxon>
        <taxon>Bacteroidia</taxon>
        <taxon>Bacteroidales</taxon>
        <taxon>Bacteroidaceae</taxon>
        <taxon>Bacteroides</taxon>
    </lineage>
</organism>
<dbReference type="InterPro" id="IPR011662">
    <property type="entry name" value="Secretin/TonB_short_N"/>
</dbReference>
<keyword evidence="4" id="KW-0410">Iron transport</keyword>
<evidence type="ECO:0000256" key="9">
    <source>
        <dbReference type="ARBA" id="ARBA00023237"/>
    </source>
</evidence>
<dbReference type="NCBIfam" id="TIGR04056">
    <property type="entry name" value="OMP_RagA_SusC"/>
    <property type="match status" value="1"/>
</dbReference>
<dbReference type="Gene3D" id="3.55.50.30">
    <property type="match status" value="1"/>
</dbReference>
<evidence type="ECO:0000256" key="5">
    <source>
        <dbReference type="ARBA" id="ARBA00022692"/>
    </source>
</evidence>
<keyword evidence="5 10" id="KW-0812">Transmembrane</keyword>
<dbReference type="InterPro" id="IPR023996">
    <property type="entry name" value="TonB-dep_OMP_SusC/RagA"/>
</dbReference>
<comment type="similarity">
    <text evidence="10 11">Belongs to the TonB-dependent receptor family.</text>
</comment>
<dbReference type="Pfam" id="PF00593">
    <property type="entry name" value="TonB_dep_Rec_b-barrel"/>
    <property type="match status" value="1"/>
</dbReference>
<evidence type="ECO:0000313" key="13">
    <source>
        <dbReference type="EMBL" id="GAE18518.1"/>
    </source>
</evidence>
<evidence type="ECO:0000256" key="8">
    <source>
        <dbReference type="ARBA" id="ARBA00023136"/>
    </source>
</evidence>
<dbReference type="SMART" id="SM00965">
    <property type="entry name" value="STN"/>
    <property type="match status" value="1"/>
</dbReference>
<dbReference type="InterPro" id="IPR037066">
    <property type="entry name" value="Plug_dom_sf"/>
</dbReference>
<dbReference type="Pfam" id="PF07660">
    <property type="entry name" value="STN"/>
    <property type="match status" value="1"/>
</dbReference>